<reference evidence="2" key="5">
    <citation type="journal article" date="2012" name="Mol. Plant Microbe Interact.">
        <title>pFiD188, the linear virulence plasmid of Rhodococcus fascians D188.</title>
        <authorList>
            <person name="Francis I."/>
            <person name="De Keyser A."/>
            <person name="De Backer P."/>
            <person name="Simon-Mateo C."/>
            <person name="Kalkus J."/>
            <person name="Pertry I."/>
            <person name="Ardiles-Diaz W."/>
            <person name="De Rycke R."/>
            <person name="Vandeputte O.M."/>
            <person name="El Jaziri M."/>
            <person name="Holsters M."/>
            <person name="Vereecke D."/>
        </authorList>
    </citation>
    <scope>NUCLEOTIDE SEQUENCE</scope>
    <source>
        <strain evidence="2">D188</strain>
        <plasmid evidence="2">pFiD188</plasmid>
    </source>
</reference>
<proteinExistence type="predicted"/>
<accession>G8JYZ3</accession>
<geneLocation type="plasmid" evidence="2">
    <name>pFiD188</name>
</geneLocation>
<reference evidence="2" key="2">
    <citation type="journal article" date="2010" name="Mol. Plant Microbe Interact.">
        <title>Rhodococcus fascians impacts plant development through the dynamic fas-mediated production of a cytokinin mix.</title>
        <authorList>
            <person name="Pertry I."/>
            <person name="Vaclavikova K."/>
            <person name="Gemrotova M."/>
            <person name="Spichal L."/>
            <person name="Galuszka P."/>
            <person name="Depuydt S."/>
            <person name="Temmerman W."/>
            <person name="Stes E."/>
            <person name="De Keyser A."/>
            <person name="Riefler M."/>
            <person name="Biondi S."/>
            <person name="Novak O."/>
            <person name="Schmulling T."/>
            <person name="Strnad M."/>
            <person name="Tarkowski P."/>
            <person name="Holsters M."/>
            <person name="Vereecke D."/>
        </authorList>
    </citation>
    <scope>NUCLEOTIDE SEQUENCE</scope>
    <source>
        <strain evidence="2">D188</strain>
        <plasmid evidence="2">pFiD188</plasmid>
    </source>
</reference>
<feature type="region of interest" description="Disordered" evidence="1">
    <location>
        <begin position="159"/>
        <end position="189"/>
    </location>
</feature>
<reference evidence="2" key="3">
    <citation type="journal article" date="2011" name="Annu. Rev. Phytopathol.">
        <title>A successful bacterial coup d'etat: how Rhodococcus fascians redirects plant development.</title>
        <authorList>
            <person name="Stes E."/>
            <person name="Vandeputte O.M."/>
            <person name="El Jaziri M."/>
            <person name="Holsters M."/>
            <person name="Vereecke D."/>
        </authorList>
    </citation>
    <scope>NUCLEOTIDE SEQUENCE</scope>
    <source>
        <strain evidence="2">D188</strain>
        <plasmid evidence="2">pFiD188</plasmid>
    </source>
</reference>
<reference evidence="2" key="1">
    <citation type="journal article" date="2009" name="Proc. Natl. Acad. Sci. U.S.A.">
        <title>Identification of Rhodococcus fascians cytokinins and their modus operandi to reshape the plant.</title>
        <authorList>
            <person name="Pertry I."/>
            <person name="Vaclavikova K."/>
            <person name="Depuydt S."/>
            <person name="Galuszka P."/>
            <person name="Spichal L."/>
            <person name="Temmerman W."/>
            <person name="Stes E."/>
            <person name="Schmulling T."/>
            <person name="Kakimoto T."/>
            <person name="Van Montagu M.C."/>
            <person name="Strnad M."/>
            <person name="Holsters M."/>
            <person name="Tarkowski P."/>
            <person name="Vereecke D."/>
        </authorList>
    </citation>
    <scope>NUCLEOTIDE SEQUENCE</scope>
    <source>
        <strain evidence="2">D188</strain>
        <plasmid evidence="2">pFiD188</plasmid>
    </source>
</reference>
<name>G8JYZ3_RHOFA</name>
<organism evidence="2">
    <name type="scientific">Rhodococcoides fascians D188</name>
    <dbReference type="NCBI Taxonomy" id="1051973"/>
    <lineage>
        <taxon>Bacteria</taxon>
        <taxon>Bacillati</taxon>
        <taxon>Actinomycetota</taxon>
        <taxon>Actinomycetes</taxon>
        <taxon>Mycobacteriales</taxon>
        <taxon>Nocardiaceae</taxon>
        <taxon>Rhodococcoides</taxon>
    </lineage>
</organism>
<dbReference type="AlphaFoldDB" id="G8JYZ3"/>
<keyword evidence="2" id="KW-0614">Plasmid</keyword>
<dbReference type="EMBL" id="JN093097">
    <property type="protein sequence ID" value="AET25264.1"/>
    <property type="molecule type" value="Genomic_DNA"/>
</dbReference>
<protein>
    <submittedName>
        <fullName evidence="2">Uncharacterized protein</fullName>
    </submittedName>
</protein>
<evidence type="ECO:0000256" key="1">
    <source>
        <dbReference type="SAM" id="MobiDB-lite"/>
    </source>
</evidence>
<gene>
    <name evidence="2" type="ORF">pFi_128</name>
</gene>
<sequence>MCLLSKVDLEAACDQRLRRLCADSIACPGEACRRLEDAPLLGEVEANEVKCKFETVNVPTWQQLTARNAAATDLNMSGSLHVVGVTDTGFVDDRFEFRYGRGDRWWVERNGEIVYSSSSSTDTVPVARIDGQMVHQRTTSLIRLGALFTPRDLFGPRSLLTRRTPPQHVTQGPTAIDHADRPAWSTELTSPTGLTTTIVIDDGTGLIASLSSRDHSKALHLEKLTEHAELPDDRFAWDGDTIESNDLRSFRLSW</sequence>
<evidence type="ECO:0000313" key="2">
    <source>
        <dbReference type="EMBL" id="AET25264.1"/>
    </source>
</evidence>
<reference evidence="2" key="4">
    <citation type="submission" date="2011-06" db="EMBL/GenBank/DDBJ databases">
        <authorList>
            <person name="Vereecke D.M."/>
        </authorList>
    </citation>
    <scope>NUCLEOTIDE SEQUENCE</scope>
    <source>
        <strain evidence="2">D188</strain>
        <plasmid evidence="2">pFiD188</plasmid>
    </source>
</reference>